<evidence type="ECO:0000256" key="1">
    <source>
        <dbReference type="ARBA" id="ARBA00004123"/>
    </source>
</evidence>
<evidence type="ECO:0000313" key="6">
    <source>
        <dbReference type="EMBL" id="KAL1525522.1"/>
    </source>
</evidence>
<dbReference type="PANTHER" id="PTHR11669:SF1">
    <property type="entry name" value="REPLICATION FACTOR C SUBUNIT 3"/>
    <property type="match status" value="1"/>
</dbReference>
<comment type="subcellular location">
    <subcellularLocation>
        <location evidence="1">Nucleus</location>
    </subcellularLocation>
</comment>
<proteinExistence type="inferred from homology"/>
<dbReference type="GO" id="GO:0006281">
    <property type="term" value="P:DNA repair"/>
    <property type="evidence" value="ECO:0007669"/>
    <property type="project" value="UniProtKB-ARBA"/>
</dbReference>
<keyword evidence="7" id="KW-1185">Reference proteome</keyword>
<dbReference type="InterPro" id="IPR027417">
    <property type="entry name" value="P-loop_NTPase"/>
</dbReference>
<dbReference type="PANTHER" id="PTHR11669">
    <property type="entry name" value="REPLICATION FACTOR C / DNA POLYMERASE III GAMMA-TAU SUBUNIT"/>
    <property type="match status" value="1"/>
</dbReference>
<dbReference type="SUPFAM" id="SSF48019">
    <property type="entry name" value="post-AAA+ oligomerization domain-like"/>
    <property type="match status" value="1"/>
</dbReference>
<comment type="caution">
    <text evidence="6">The sequence shown here is derived from an EMBL/GenBank/DDBJ whole genome shotgun (WGS) entry which is preliminary data.</text>
</comment>
<dbReference type="FunFam" id="1.20.272.10:FF:000002">
    <property type="entry name" value="Replication factor C subunit 3"/>
    <property type="match status" value="1"/>
</dbReference>
<feature type="domain" description="AAA+ ATPase" evidence="5">
    <location>
        <begin position="33"/>
        <end position="193"/>
    </location>
</feature>
<dbReference type="Pfam" id="PF13177">
    <property type="entry name" value="DNA_pol3_delta2"/>
    <property type="match status" value="1"/>
</dbReference>
<gene>
    <name evidence="6" type="ORF">AB1Y20_020378</name>
</gene>
<dbReference type="EMBL" id="JBGBPQ010000004">
    <property type="protein sequence ID" value="KAL1525522.1"/>
    <property type="molecule type" value="Genomic_DNA"/>
</dbReference>
<dbReference type="GO" id="GO:0003689">
    <property type="term" value="F:DNA clamp loader activity"/>
    <property type="evidence" value="ECO:0007669"/>
    <property type="project" value="TreeGrafter"/>
</dbReference>
<evidence type="ECO:0000256" key="2">
    <source>
        <dbReference type="ARBA" id="ARBA00005378"/>
    </source>
</evidence>
<name>A0AB34JX82_PRYPA</name>
<evidence type="ECO:0000259" key="5">
    <source>
        <dbReference type="SMART" id="SM00382"/>
    </source>
</evidence>
<evidence type="ECO:0000256" key="4">
    <source>
        <dbReference type="ARBA" id="ARBA00023242"/>
    </source>
</evidence>
<accession>A0AB34JX82</accession>
<keyword evidence="4" id="KW-0539">Nucleus</keyword>
<dbReference type="Pfam" id="PF22534">
    <property type="entry name" value="RFC_C"/>
    <property type="match status" value="1"/>
</dbReference>
<evidence type="ECO:0000256" key="3">
    <source>
        <dbReference type="ARBA" id="ARBA00022705"/>
    </source>
</evidence>
<protein>
    <recommendedName>
        <fullName evidence="5">AAA+ ATPase domain-containing protein</fullName>
    </recommendedName>
</protein>
<comment type="similarity">
    <text evidence="2">Belongs to the activator 1 small subunits family.</text>
</comment>
<dbReference type="Gene3D" id="1.10.8.60">
    <property type="match status" value="1"/>
</dbReference>
<dbReference type="SMART" id="SM00382">
    <property type="entry name" value="AAA"/>
    <property type="match status" value="1"/>
</dbReference>
<dbReference type="SUPFAM" id="SSF52540">
    <property type="entry name" value="P-loop containing nucleoside triphosphate hydrolases"/>
    <property type="match status" value="1"/>
</dbReference>
<dbReference type="GO" id="GO:0003677">
    <property type="term" value="F:DNA binding"/>
    <property type="evidence" value="ECO:0007669"/>
    <property type="project" value="InterPro"/>
</dbReference>
<dbReference type="InterPro" id="IPR050238">
    <property type="entry name" value="DNA_Rep/Repair_Clamp_Loader"/>
</dbReference>
<dbReference type="Gene3D" id="1.20.272.10">
    <property type="match status" value="1"/>
</dbReference>
<dbReference type="FunFam" id="1.10.8.60:FF:000030">
    <property type="entry name" value="replication factor C subunit 3"/>
    <property type="match status" value="1"/>
</dbReference>
<dbReference type="Pfam" id="PF21960">
    <property type="entry name" value="RCF1-5-like_lid"/>
    <property type="match status" value="1"/>
</dbReference>
<evidence type="ECO:0000313" key="7">
    <source>
        <dbReference type="Proteomes" id="UP001515480"/>
    </source>
</evidence>
<dbReference type="Gene3D" id="3.40.50.300">
    <property type="entry name" value="P-loop containing nucleotide triphosphate hydrolases"/>
    <property type="match status" value="1"/>
</dbReference>
<sequence>MLWVDKHRPKSLDGLDYHKPLSQQLKRMVSAGDLAHTLLYGPSGAGKKTRIMAMLREIHGPSVERLRVEQRTFKRANGTDIELTIVSSNHHLEFNPSDAGIRDREVVQEIIKEVASSGPVLIGSSNQGKSDFKVIVLNEVERMSKPAQHALRRTMEKYTASCRLILCCTNPSQVIAPIRSRCVCLRIAAPTHEEICAVLSAVARKEGLNLPPQLGLKIAQSSERNLRRALLTLEACKVQQYPFTEQQHVQLPDWQLFIGGVVDDLVSEQTPRQLLKIRSKLYELLSNCIPPDLIMRTIVRQLLSKMPMPVRMELLHHAAIYEHRMQAGSKPIFHIEAFLARFMSCYKKFSVANHGK</sequence>
<dbReference type="CDD" id="cd00009">
    <property type="entry name" value="AAA"/>
    <property type="match status" value="1"/>
</dbReference>
<dbReference type="GO" id="GO:0005663">
    <property type="term" value="C:DNA replication factor C complex"/>
    <property type="evidence" value="ECO:0007669"/>
    <property type="project" value="TreeGrafter"/>
</dbReference>
<dbReference type="GO" id="GO:0006271">
    <property type="term" value="P:DNA strand elongation involved in DNA replication"/>
    <property type="evidence" value="ECO:0007669"/>
    <property type="project" value="UniProtKB-ARBA"/>
</dbReference>
<dbReference type="InterPro" id="IPR008921">
    <property type="entry name" value="DNA_pol3_clamp-load_cplx_C"/>
</dbReference>
<organism evidence="6 7">
    <name type="scientific">Prymnesium parvum</name>
    <name type="common">Toxic golden alga</name>
    <dbReference type="NCBI Taxonomy" id="97485"/>
    <lineage>
        <taxon>Eukaryota</taxon>
        <taxon>Haptista</taxon>
        <taxon>Haptophyta</taxon>
        <taxon>Prymnesiophyceae</taxon>
        <taxon>Prymnesiales</taxon>
        <taxon>Prymnesiaceae</taxon>
        <taxon>Prymnesium</taxon>
    </lineage>
</organism>
<reference evidence="6 7" key="1">
    <citation type="journal article" date="2024" name="Science">
        <title>Giant polyketide synthase enzymes in the biosynthesis of giant marine polyether toxins.</title>
        <authorList>
            <person name="Fallon T.R."/>
            <person name="Shende V.V."/>
            <person name="Wierzbicki I.H."/>
            <person name="Pendleton A.L."/>
            <person name="Watervoot N.F."/>
            <person name="Auber R.P."/>
            <person name="Gonzalez D.J."/>
            <person name="Wisecaver J.H."/>
            <person name="Moore B.S."/>
        </authorList>
    </citation>
    <scope>NUCLEOTIDE SEQUENCE [LARGE SCALE GENOMIC DNA]</scope>
    <source>
        <strain evidence="6 7">12B1</strain>
    </source>
</reference>
<dbReference type="GO" id="GO:0005634">
    <property type="term" value="C:nucleus"/>
    <property type="evidence" value="ECO:0007669"/>
    <property type="project" value="UniProtKB-SubCell"/>
</dbReference>
<keyword evidence="3" id="KW-0235">DNA replication</keyword>
<dbReference type="AlphaFoldDB" id="A0AB34JX82"/>
<dbReference type="Proteomes" id="UP001515480">
    <property type="component" value="Unassembled WGS sequence"/>
</dbReference>
<dbReference type="FunFam" id="3.40.50.300:FF:000136">
    <property type="entry name" value="Replication factor C subunit 5"/>
    <property type="match status" value="1"/>
</dbReference>
<dbReference type="InterPro" id="IPR003593">
    <property type="entry name" value="AAA+_ATPase"/>
</dbReference>